<dbReference type="AlphaFoldDB" id="A0A0N4UN72"/>
<evidence type="ECO:0000313" key="1">
    <source>
        <dbReference type="EMBL" id="VDN53089.1"/>
    </source>
</evidence>
<proteinExistence type="predicted"/>
<reference evidence="4" key="1">
    <citation type="submission" date="2017-02" db="UniProtKB">
        <authorList>
            <consortium name="WormBaseParasite"/>
        </authorList>
    </citation>
    <scope>IDENTIFICATION</scope>
</reference>
<protein>
    <submittedName>
        <fullName evidence="1 4">Uncharacterized protein</fullName>
    </submittedName>
</protein>
<dbReference type="STRING" id="318479.A0A0N4UN72"/>
<keyword evidence="3" id="KW-1185">Reference proteome</keyword>
<dbReference type="EMBL" id="UYYG01000101">
    <property type="protein sequence ID" value="VDN53089.1"/>
    <property type="molecule type" value="Genomic_DNA"/>
</dbReference>
<dbReference type="Proteomes" id="UP000038040">
    <property type="component" value="Unplaced"/>
</dbReference>
<organism evidence="2 4">
    <name type="scientific">Dracunculus medinensis</name>
    <name type="common">Guinea worm</name>
    <dbReference type="NCBI Taxonomy" id="318479"/>
    <lineage>
        <taxon>Eukaryota</taxon>
        <taxon>Metazoa</taxon>
        <taxon>Ecdysozoa</taxon>
        <taxon>Nematoda</taxon>
        <taxon>Chromadorea</taxon>
        <taxon>Rhabditida</taxon>
        <taxon>Spirurina</taxon>
        <taxon>Dracunculoidea</taxon>
        <taxon>Dracunculidae</taxon>
        <taxon>Dracunculus</taxon>
    </lineage>
</organism>
<dbReference type="Proteomes" id="UP000274756">
    <property type="component" value="Unassembled WGS sequence"/>
</dbReference>
<evidence type="ECO:0000313" key="3">
    <source>
        <dbReference type="Proteomes" id="UP000274756"/>
    </source>
</evidence>
<evidence type="ECO:0000313" key="2">
    <source>
        <dbReference type="Proteomes" id="UP000038040"/>
    </source>
</evidence>
<gene>
    <name evidence="1" type="ORF">DME_LOCUS3062</name>
</gene>
<sequence>MSHISVNLNGRSTSNETIDGTLQSECQNVPFSSSTKSESETLNLKRNFKENCSLHRISFNWRKKEKFDTSLLRAHQRSRSADGENIYSIKFSCTSPLLRGETQWLSKNAQANNSSINALKATKNFFKRLYNSATLPVRSNKPVISKALVDSSLNGPQFEIRNSSNVNNEEEEQRYCEYEVNQDSTTCITTDNESISSTIKDIADEPMNDSVFRKSFNSTCSSNFSADFHSWSEFFDHLRKEIANMRERDAQILADLRRVEIQLENVKNRAMCSSKSNYELDRRKPKLGDLVESMPL</sequence>
<evidence type="ECO:0000313" key="4">
    <source>
        <dbReference type="WBParaSite" id="DME_0000934001-mRNA-1"/>
    </source>
</evidence>
<accession>A0A0N4UN72</accession>
<dbReference type="WBParaSite" id="DME_0000934001-mRNA-1">
    <property type="protein sequence ID" value="DME_0000934001-mRNA-1"/>
    <property type="gene ID" value="DME_0000934001"/>
</dbReference>
<dbReference type="OrthoDB" id="5877602at2759"/>
<reference evidence="1 3" key="2">
    <citation type="submission" date="2018-11" db="EMBL/GenBank/DDBJ databases">
        <authorList>
            <consortium name="Pathogen Informatics"/>
        </authorList>
    </citation>
    <scope>NUCLEOTIDE SEQUENCE [LARGE SCALE GENOMIC DNA]</scope>
</reference>
<name>A0A0N4UN72_DRAME</name>